<name>A0AAD5R2V2_PARTN</name>
<organism evidence="2 3">
    <name type="scientific">Parelaphostrongylus tenuis</name>
    <name type="common">Meningeal worm</name>
    <dbReference type="NCBI Taxonomy" id="148309"/>
    <lineage>
        <taxon>Eukaryota</taxon>
        <taxon>Metazoa</taxon>
        <taxon>Ecdysozoa</taxon>
        <taxon>Nematoda</taxon>
        <taxon>Chromadorea</taxon>
        <taxon>Rhabditida</taxon>
        <taxon>Rhabditina</taxon>
        <taxon>Rhabditomorpha</taxon>
        <taxon>Strongyloidea</taxon>
        <taxon>Metastrongylidae</taxon>
        <taxon>Parelaphostrongylus</taxon>
    </lineage>
</organism>
<comment type="caution">
    <text evidence="2">The sequence shown here is derived from an EMBL/GenBank/DDBJ whole genome shotgun (WGS) entry which is preliminary data.</text>
</comment>
<keyword evidence="3" id="KW-1185">Reference proteome</keyword>
<gene>
    <name evidence="2" type="ORF">KIN20_029716</name>
</gene>
<sequence>MFASFSFSVIDTAATMPFVLDFSIYPVTCFSFHYLIQWIDTVKHNRMHDKRNRHCHMLSSFCFSVIDLATIPPFLKPCYVLQCSFCIVASCSGISLLAHQKNH</sequence>
<evidence type="ECO:0000313" key="2">
    <source>
        <dbReference type="EMBL" id="KAJ1368560.1"/>
    </source>
</evidence>
<feature type="transmembrane region" description="Helical" evidence="1">
    <location>
        <begin position="12"/>
        <end position="35"/>
    </location>
</feature>
<evidence type="ECO:0000313" key="3">
    <source>
        <dbReference type="Proteomes" id="UP001196413"/>
    </source>
</evidence>
<feature type="transmembrane region" description="Helical" evidence="1">
    <location>
        <begin position="55"/>
        <end position="73"/>
    </location>
</feature>
<reference evidence="2" key="1">
    <citation type="submission" date="2021-06" db="EMBL/GenBank/DDBJ databases">
        <title>Parelaphostrongylus tenuis whole genome reference sequence.</title>
        <authorList>
            <person name="Garwood T.J."/>
            <person name="Larsen P.A."/>
            <person name="Fountain-Jones N.M."/>
            <person name="Garbe J.R."/>
            <person name="Macchietto M.G."/>
            <person name="Kania S.A."/>
            <person name="Gerhold R.W."/>
            <person name="Richards J.E."/>
            <person name="Wolf T.M."/>
        </authorList>
    </citation>
    <scope>NUCLEOTIDE SEQUENCE</scope>
    <source>
        <strain evidence="2">MNPRO001-30</strain>
        <tissue evidence="2">Meninges</tissue>
    </source>
</reference>
<keyword evidence="1" id="KW-0812">Transmembrane</keyword>
<keyword evidence="1" id="KW-1133">Transmembrane helix</keyword>
<evidence type="ECO:0000256" key="1">
    <source>
        <dbReference type="SAM" id="Phobius"/>
    </source>
</evidence>
<keyword evidence="1" id="KW-0472">Membrane</keyword>
<dbReference type="EMBL" id="JAHQIW010006228">
    <property type="protein sequence ID" value="KAJ1368560.1"/>
    <property type="molecule type" value="Genomic_DNA"/>
</dbReference>
<feature type="transmembrane region" description="Helical" evidence="1">
    <location>
        <begin position="79"/>
        <end position="98"/>
    </location>
</feature>
<dbReference type="AlphaFoldDB" id="A0AAD5R2V2"/>
<accession>A0AAD5R2V2</accession>
<dbReference type="Proteomes" id="UP001196413">
    <property type="component" value="Unassembled WGS sequence"/>
</dbReference>
<protein>
    <submittedName>
        <fullName evidence="2">Uncharacterized protein</fullName>
    </submittedName>
</protein>
<proteinExistence type="predicted"/>